<keyword evidence="4" id="KW-1185">Reference proteome</keyword>
<feature type="region of interest" description="Disordered" evidence="1">
    <location>
        <begin position="345"/>
        <end position="374"/>
    </location>
</feature>
<dbReference type="RefSeq" id="WP_145294130.1">
    <property type="nucleotide sequence ID" value="NZ_CP036319.1"/>
</dbReference>
<organism evidence="3 4">
    <name type="scientific">Crateriforma conspicua</name>
    <dbReference type="NCBI Taxonomy" id="2527996"/>
    <lineage>
        <taxon>Bacteria</taxon>
        <taxon>Pseudomonadati</taxon>
        <taxon>Planctomycetota</taxon>
        <taxon>Planctomycetia</taxon>
        <taxon>Planctomycetales</taxon>
        <taxon>Planctomycetaceae</taxon>
        <taxon>Crateriforma</taxon>
    </lineage>
</organism>
<accession>A0A5C5YAQ0</accession>
<name>A0A5C5YAQ0_9PLAN</name>
<dbReference type="AlphaFoldDB" id="A0A5C5YAQ0"/>
<dbReference type="PANTHER" id="PTHR30093">
    <property type="entry name" value="GENERAL SECRETION PATHWAY PROTEIN G"/>
    <property type="match status" value="1"/>
</dbReference>
<evidence type="ECO:0000313" key="4">
    <source>
        <dbReference type="Proteomes" id="UP000317238"/>
    </source>
</evidence>
<evidence type="ECO:0000256" key="1">
    <source>
        <dbReference type="SAM" id="MobiDB-lite"/>
    </source>
</evidence>
<proteinExistence type="predicted"/>
<dbReference type="EMBL" id="SJPL01000001">
    <property type="protein sequence ID" value="TWT71913.1"/>
    <property type="molecule type" value="Genomic_DNA"/>
</dbReference>
<dbReference type="Pfam" id="PF07596">
    <property type="entry name" value="SBP_bac_10"/>
    <property type="match status" value="1"/>
</dbReference>
<comment type="caution">
    <text evidence="3">The sequence shown here is derived from an EMBL/GenBank/DDBJ whole genome shotgun (WGS) entry which is preliminary data.</text>
</comment>
<dbReference type="SUPFAM" id="SSF54523">
    <property type="entry name" value="Pili subunits"/>
    <property type="match status" value="1"/>
</dbReference>
<dbReference type="OrthoDB" id="241541at2"/>
<dbReference type="Proteomes" id="UP000317238">
    <property type="component" value="Unassembled WGS sequence"/>
</dbReference>
<feature type="domain" description="DUF1559" evidence="2">
    <location>
        <begin position="35"/>
        <end position="347"/>
    </location>
</feature>
<dbReference type="NCBIfam" id="TIGR02532">
    <property type="entry name" value="IV_pilin_GFxxxE"/>
    <property type="match status" value="1"/>
</dbReference>
<evidence type="ECO:0000259" key="2">
    <source>
        <dbReference type="Pfam" id="PF07596"/>
    </source>
</evidence>
<dbReference type="InterPro" id="IPR045584">
    <property type="entry name" value="Pilin-like"/>
</dbReference>
<sequence>MRSKNASAGGFTLVELLVVIAIIGVLVGLLLPAVQSAREAARRMSCSNNCKQIGLALHNYHSAFKGFPSMSHGTSGKKNTTFGNGHTGGANWTHNALRLSWTVTLLPFMEQQPLWDQISQPYQDANPGGNPPPNNIWPAMGPRSWVGHYEPWRTQVSTYRCPTDSGAQRGNERARLNYAGCVGDAVRGTHGGWGDERNRGFFRCRYWHKFRDMLDGTSNVIAIAEFATDAGIREVNAGAAIRVSGLASRTIPQTCRDEVVDPQRPQFYLATVQRSGVDQGTARGLQWNDGLPHFSGFNTVMAPNGPSCLGNGTGTFGIYTAGSRHPGGCHVVMADGSVHFISDTIDAGDQTKGPVSATASDPNRSLPGDPSPYGVWGALGTRNMRETVSIDDA</sequence>
<dbReference type="InterPro" id="IPR027558">
    <property type="entry name" value="Pre_pil_HX9DG_C"/>
</dbReference>
<dbReference type="InterPro" id="IPR012902">
    <property type="entry name" value="N_methyl_site"/>
</dbReference>
<dbReference type="InterPro" id="IPR011453">
    <property type="entry name" value="DUF1559"/>
</dbReference>
<evidence type="ECO:0000313" key="3">
    <source>
        <dbReference type="EMBL" id="TWT71913.1"/>
    </source>
</evidence>
<gene>
    <name evidence="3" type="primary">xcpT_14</name>
    <name evidence="3" type="ORF">Pan14r_42300</name>
</gene>
<dbReference type="PROSITE" id="PS00409">
    <property type="entry name" value="PROKAR_NTER_METHYL"/>
    <property type="match status" value="1"/>
</dbReference>
<dbReference type="Gene3D" id="3.30.700.10">
    <property type="entry name" value="Glycoprotein, Type 4 Pilin"/>
    <property type="match status" value="1"/>
</dbReference>
<protein>
    <submittedName>
        <fullName evidence="3">Type II secretion system protein G</fullName>
    </submittedName>
</protein>
<dbReference type="NCBIfam" id="TIGR04294">
    <property type="entry name" value="pre_pil_HX9DG"/>
    <property type="match status" value="1"/>
</dbReference>
<dbReference type="Pfam" id="PF07963">
    <property type="entry name" value="N_methyl"/>
    <property type="match status" value="1"/>
</dbReference>
<reference evidence="3 4" key="1">
    <citation type="submission" date="2019-02" db="EMBL/GenBank/DDBJ databases">
        <title>Deep-cultivation of Planctomycetes and their phenomic and genomic characterization uncovers novel biology.</title>
        <authorList>
            <person name="Wiegand S."/>
            <person name="Jogler M."/>
            <person name="Boedeker C."/>
            <person name="Pinto D."/>
            <person name="Vollmers J."/>
            <person name="Rivas-Marin E."/>
            <person name="Kohn T."/>
            <person name="Peeters S.H."/>
            <person name="Heuer A."/>
            <person name="Rast P."/>
            <person name="Oberbeckmann S."/>
            <person name="Bunk B."/>
            <person name="Jeske O."/>
            <person name="Meyerdierks A."/>
            <person name="Storesund J.E."/>
            <person name="Kallscheuer N."/>
            <person name="Luecker S."/>
            <person name="Lage O.M."/>
            <person name="Pohl T."/>
            <person name="Merkel B.J."/>
            <person name="Hornburger P."/>
            <person name="Mueller R.-W."/>
            <person name="Bruemmer F."/>
            <person name="Labrenz M."/>
            <person name="Spormann A.M."/>
            <person name="Op Den Camp H."/>
            <person name="Overmann J."/>
            <person name="Amann R."/>
            <person name="Jetten M.S.M."/>
            <person name="Mascher T."/>
            <person name="Medema M.H."/>
            <person name="Devos D.P."/>
            <person name="Kaster A.-K."/>
            <person name="Ovreas L."/>
            <person name="Rohde M."/>
            <person name="Galperin M.Y."/>
            <person name="Jogler C."/>
        </authorList>
    </citation>
    <scope>NUCLEOTIDE SEQUENCE [LARGE SCALE GENOMIC DNA]</scope>
    <source>
        <strain evidence="3 4">Pan14r</strain>
    </source>
</reference>
<dbReference type="PANTHER" id="PTHR30093:SF2">
    <property type="entry name" value="TYPE II SECRETION SYSTEM PROTEIN H"/>
    <property type="match status" value="1"/>
</dbReference>